<feature type="domain" description="N-acetyltransferase" evidence="3">
    <location>
        <begin position="9"/>
        <end position="149"/>
    </location>
</feature>
<organism evidence="4 5">
    <name type="scientific">Profundibacter amoris</name>
    <dbReference type="NCBI Taxonomy" id="2171755"/>
    <lineage>
        <taxon>Bacteria</taxon>
        <taxon>Pseudomonadati</taxon>
        <taxon>Pseudomonadota</taxon>
        <taxon>Alphaproteobacteria</taxon>
        <taxon>Rhodobacterales</taxon>
        <taxon>Paracoccaceae</taxon>
        <taxon>Profundibacter</taxon>
    </lineage>
</organism>
<dbReference type="InterPro" id="IPR000182">
    <property type="entry name" value="GNAT_dom"/>
</dbReference>
<dbReference type="InterPro" id="IPR016181">
    <property type="entry name" value="Acyl_CoA_acyltransferase"/>
</dbReference>
<keyword evidence="5" id="KW-1185">Reference proteome</keyword>
<dbReference type="CDD" id="cd04301">
    <property type="entry name" value="NAT_SF"/>
    <property type="match status" value="1"/>
</dbReference>
<dbReference type="KEGG" id="pamo:BAR1_16925"/>
<dbReference type="GO" id="GO:0016747">
    <property type="term" value="F:acyltransferase activity, transferring groups other than amino-acyl groups"/>
    <property type="evidence" value="ECO:0007669"/>
    <property type="project" value="InterPro"/>
</dbReference>
<dbReference type="PANTHER" id="PTHR43877">
    <property type="entry name" value="AMINOALKYLPHOSPHONATE N-ACETYLTRANSFERASE-RELATED-RELATED"/>
    <property type="match status" value="1"/>
</dbReference>
<dbReference type="Pfam" id="PF00583">
    <property type="entry name" value="Acetyltransf_1"/>
    <property type="match status" value="1"/>
</dbReference>
<evidence type="ECO:0000259" key="3">
    <source>
        <dbReference type="PROSITE" id="PS51186"/>
    </source>
</evidence>
<dbReference type="Proteomes" id="UP000261704">
    <property type="component" value="Chromosome"/>
</dbReference>
<proteinExistence type="predicted"/>
<name>A0A347UKT7_9RHOB</name>
<dbReference type="AlphaFoldDB" id="A0A347UKT7"/>
<dbReference type="Gene3D" id="3.40.630.30">
    <property type="match status" value="1"/>
</dbReference>
<accession>A0A347UKT7</accession>
<dbReference type="OrthoDB" id="9803233at2"/>
<dbReference type="PROSITE" id="PS51186">
    <property type="entry name" value="GNAT"/>
    <property type="match status" value="1"/>
</dbReference>
<evidence type="ECO:0000256" key="1">
    <source>
        <dbReference type="ARBA" id="ARBA00022679"/>
    </source>
</evidence>
<dbReference type="SUPFAM" id="SSF55729">
    <property type="entry name" value="Acyl-CoA N-acyltransferases (Nat)"/>
    <property type="match status" value="1"/>
</dbReference>
<sequence>MLIVEQGDPRAPQATALLQASHALMERLFPPEDNHYLSIDALCTPDIRFFIAREGDTVLGCAALANKGDYGEVKSMFVSEDARGKGVADALLRQLEDYARELDLPVMRLETGDLLHAAHRLYERHGFAKCAPFGDYVANKTSVFMEKRI</sequence>
<evidence type="ECO:0000313" key="5">
    <source>
        <dbReference type="Proteomes" id="UP000261704"/>
    </source>
</evidence>
<keyword evidence="1 4" id="KW-0808">Transferase</keyword>
<evidence type="ECO:0000313" key="4">
    <source>
        <dbReference type="EMBL" id="AXX99465.1"/>
    </source>
</evidence>
<dbReference type="EMBL" id="CP032125">
    <property type="protein sequence ID" value="AXX99465.1"/>
    <property type="molecule type" value="Genomic_DNA"/>
</dbReference>
<dbReference type="InterPro" id="IPR050832">
    <property type="entry name" value="Bact_Acetyltransf"/>
</dbReference>
<keyword evidence="2" id="KW-0012">Acyltransferase</keyword>
<gene>
    <name evidence="4" type="ORF">BAR1_16925</name>
</gene>
<protein>
    <submittedName>
        <fullName evidence="4">GNAT family N-acetyltransferase</fullName>
    </submittedName>
</protein>
<reference evidence="4 5" key="1">
    <citation type="submission" date="2018-09" db="EMBL/GenBank/DDBJ databases">
        <title>Profundibacter amoris BAR1 gen. nov., sp. nov., a new member of the Roseobacter clade isolated at Lokis Castle Vent Field on the Arctic Mid-Oceanic Ridge.</title>
        <authorList>
            <person name="Le Moine Bauer S."/>
            <person name="Sjoeberg A.G."/>
            <person name="L'Haridon S."/>
            <person name="Stokke R."/>
            <person name="Roalkvam I."/>
            <person name="Steen I.H."/>
            <person name="Dahle H."/>
        </authorList>
    </citation>
    <scope>NUCLEOTIDE SEQUENCE [LARGE SCALE GENOMIC DNA]</scope>
    <source>
        <strain evidence="4 5">BAR1</strain>
    </source>
</reference>
<dbReference type="RefSeq" id="WP_118944116.1">
    <property type="nucleotide sequence ID" value="NZ_CP032125.1"/>
</dbReference>
<evidence type="ECO:0000256" key="2">
    <source>
        <dbReference type="ARBA" id="ARBA00023315"/>
    </source>
</evidence>
<dbReference type="PANTHER" id="PTHR43877:SF5">
    <property type="entry name" value="BLL8307 PROTEIN"/>
    <property type="match status" value="1"/>
</dbReference>